<comment type="caution">
    <text evidence="2">The sequence shown here is derived from an EMBL/GenBank/DDBJ whole genome shotgun (WGS) entry which is preliminary data.</text>
</comment>
<sequence length="140" mass="16235">MGDWASAISAHVKLPLMVTLAKLPLMQSWRRKISMQLGVFHSLSQVDQGRVELKDLIKAISRKKIGIPPTNTISRYGIRKTPGRGQEDKVRGHKDKRTRVRGYKDMWIRVQGSEDKRTQCFNQYDDEEQVEQVMKNRGNR</sequence>
<organism evidence="2 3">
    <name type="scientific">Liparis tanakae</name>
    <name type="common">Tanaka's snailfish</name>
    <dbReference type="NCBI Taxonomy" id="230148"/>
    <lineage>
        <taxon>Eukaryota</taxon>
        <taxon>Metazoa</taxon>
        <taxon>Chordata</taxon>
        <taxon>Craniata</taxon>
        <taxon>Vertebrata</taxon>
        <taxon>Euteleostomi</taxon>
        <taxon>Actinopterygii</taxon>
        <taxon>Neopterygii</taxon>
        <taxon>Teleostei</taxon>
        <taxon>Neoteleostei</taxon>
        <taxon>Acanthomorphata</taxon>
        <taxon>Eupercaria</taxon>
        <taxon>Perciformes</taxon>
        <taxon>Cottioidei</taxon>
        <taxon>Cottales</taxon>
        <taxon>Liparidae</taxon>
        <taxon>Liparis</taxon>
    </lineage>
</organism>
<dbReference type="AlphaFoldDB" id="A0A4Z2GTZ1"/>
<evidence type="ECO:0000313" key="2">
    <source>
        <dbReference type="EMBL" id="TNN56605.1"/>
    </source>
</evidence>
<proteinExistence type="predicted"/>
<accession>A0A4Z2GTZ1</accession>
<gene>
    <name evidence="2" type="ORF">EYF80_033142</name>
</gene>
<keyword evidence="3" id="KW-1185">Reference proteome</keyword>
<dbReference type="EMBL" id="SRLO01000424">
    <property type="protein sequence ID" value="TNN56605.1"/>
    <property type="molecule type" value="Genomic_DNA"/>
</dbReference>
<feature type="region of interest" description="Disordered" evidence="1">
    <location>
        <begin position="71"/>
        <end position="96"/>
    </location>
</feature>
<dbReference type="Proteomes" id="UP000314294">
    <property type="component" value="Unassembled WGS sequence"/>
</dbReference>
<name>A0A4Z2GTZ1_9TELE</name>
<evidence type="ECO:0000256" key="1">
    <source>
        <dbReference type="SAM" id="MobiDB-lite"/>
    </source>
</evidence>
<evidence type="ECO:0000313" key="3">
    <source>
        <dbReference type="Proteomes" id="UP000314294"/>
    </source>
</evidence>
<protein>
    <submittedName>
        <fullName evidence="2">Uncharacterized protein</fullName>
    </submittedName>
</protein>
<reference evidence="2 3" key="1">
    <citation type="submission" date="2019-03" db="EMBL/GenBank/DDBJ databases">
        <title>First draft genome of Liparis tanakae, snailfish: a comprehensive survey of snailfish specific genes.</title>
        <authorList>
            <person name="Kim W."/>
            <person name="Song I."/>
            <person name="Jeong J.-H."/>
            <person name="Kim D."/>
            <person name="Kim S."/>
            <person name="Ryu S."/>
            <person name="Song J.Y."/>
            <person name="Lee S.K."/>
        </authorList>
    </citation>
    <scope>NUCLEOTIDE SEQUENCE [LARGE SCALE GENOMIC DNA]</scope>
    <source>
        <tissue evidence="2">Muscle</tissue>
    </source>
</reference>